<organism evidence="3 4">
    <name type="scientific">Zalerion maritima</name>
    <dbReference type="NCBI Taxonomy" id="339359"/>
    <lineage>
        <taxon>Eukaryota</taxon>
        <taxon>Fungi</taxon>
        <taxon>Dikarya</taxon>
        <taxon>Ascomycota</taxon>
        <taxon>Pezizomycotina</taxon>
        <taxon>Sordariomycetes</taxon>
        <taxon>Lulworthiomycetidae</taxon>
        <taxon>Lulworthiales</taxon>
        <taxon>Lulworthiaceae</taxon>
        <taxon>Zalerion</taxon>
    </lineage>
</organism>
<evidence type="ECO:0000256" key="1">
    <source>
        <dbReference type="SAM" id="MobiDB-lite"/>
    </source>
</evidence>
<keyword evidence="4" id="KW-1185">Reference proteome</keyword>
<evidence type="ECO:0000259" key="2">
    <source>
        <dbReference type="Pfam" id="PF20253"/>
    </source>
</evidence>
<evidence type="ECO:0000313" key="3">
    <source>
        <dbReference type="EMBL" id="KAJ2901885.1"/>
    </source>
</evidence>
<evidence type="ECO:0000313" key="4">
    <source>
        <dbReference type="Proteomes" id="UP001201980"/>
    </source>
</evidence>
<dbReference type="EMBL" id="JAKWBI020000133">
    <property type="protein sequence ID" value="KAJ2901885.1"/>
    <property type="molecule type" value="Genomic_DNA"/>
</dbReference>
<dbReference type="PANTHER" id="PTHR38795">
    <property type="entry name" value="DUF6604 DOMAIN-CONTAINING PROTEIN"/>
    <property type="match status" value="1"/>
</dbReference>
<sequence length="828" mass="92207">MLPGSLTSIYGQYKHDTDVVATWLATTAKKCGYSADLVEPKPQSMATTAAPKKSGRLKGKARKQAMAKKGSGTPTQPAVKEEPKYMLAIKDFIPLSHFIVAATEHMVKVPSYFVITIKRVIKVRKDFSGMLEDQGETLGPSTVEKHSFFVGVLERVYEVLKPLIPKDAFDMGSLVDAVGEDSNRKKPTSSNPFDVLDVYEPSAEFLNAPDVEIPSSANTEYEAESEDDLEAAYFALGMLLLEFLKLRSQVKVLWKAYLQGVLELAAAAVAANTAIDLARSMEEDAAPLIEKHGGVEKMLSKWYYASCLVEGYDPMERELPGDDINMKTYEISDGMMYNVMGFLSAWTRACPSSGTSMYNGQYGWYDPGLNTETAPSRTKYQQDKASLMEMFPEFLTMGRFFKDNPIADHLSHGMRSMADTGQIPLWLVLAGQTLLDTMRILGSSLSIPFTDMARYNAMVEETIEGTLQMHRSDKVAGWPSSNNILLHHLQELARLWKSDPIKKLKEKAGFPSKSWLFLKRHPMYCGLWVHQMRLEIHRAGVAYECAWGTIMYSGHLYNALQSEKAMGDQQWADMELLFMFQGQDKFFVGSPPTNADGYFKAFCLCMGYSSSNWAPHRRGVMPAASRAGPRSLKDSDNVSTTFNGKFEQDYSTASLTAEEIQKIIDAGDWKRESDEDGMAVLERGPSTIKRGKGKAKRKPSGGAPTPAELIWNLALVLHAEVPEMTFDYFKMHRICWVLLGAIRKMLDAQIRTRFGLGYLENNSQLPFIVGYCFMAAVGKSDGPPTMELLHRAGATLHYSLQQDDLGRSVKDALASLGIAVEVQEDTED</sequence>
<feature type="domain" description="DUF6604" evidence="2">
    <location>
        <begin position="12"/>
        <end position="286"/>
    </location>
</feature>
<gene>
    <name evidence="3" type="ORF">MKZ38_001277</name>
</gene>
<dbReference type="Proteomes" id="UP001201980">
    <property type="component" value="Unassembled WGS sequence"/>
</dbReference>
<protein>
    <recommendedName>
        <fullName evidence="2">DUF6604 domain-containing protein</fullName>
    </recommendedName>
</protein>
<name>A0AAD5RRM3_9PEZI</name>
<proteinExistence type="predicted"/>
<dbReference type="AlphaFoldDB" id="A0AAD5RRM3"/>
<comment type="caution">
    <text evidence="3">The sequence shown here is derived from an EMBL/GenBank/DDBJ whole genome shotgun (WGS) entry which is preliminary data.</text>
</comment>
<reference evidence="3" key="1">
    <citation type="submission" date="2022-07" db="EMBL/GenBank/DDBJ databases">
        <title>Draft genome sequence of Zalerion maritima ATCC 34329, a (micro)plastics degrading marine fungus.</title>
        <authorList>
            <person name="Paco A."/>
            <person name="Goncalves M.F.M."/>
            <person name="Rocha-Santos T.A.P."/>
            <person name="Alves A."/>
        </authorList>
    </citation>
    <scope>NUCLEOTIDE SEQUENCE</scope>
    <source>
        <strain evidence="3">ATCC 34329</strain>
    </source>
</reference>
<feature type="compositionally biased region" description="Basic residues" evidence="1">
    <location>
        <begin position="53"/>
        <end position="66"/>
    </location>
</feature>
<dbReference type="InterPro" id="IPR046539">
    <property type="entry name" value="DUF6604"/>
</dbReference>
<dbReference type="Pfam" id="PF20253">
    <property type="entry name" value="DUF6604"/>
    <property type="match status" value="1"/>
</dbReference>
<accession>A0AAD5RRM3</accession>
<feature type="region of interest" description="Disordered" evidence="1">
    <location>
        <begin position="42"/>
        <end position="78"/>
    </location>
</feature>
<dbReference type="PANTHER" id="PTHR38795:SF1">
    <property type="entry name" value="DUF6604 DOMAIN-CONTAINING PROTEIN"/>
    <property type="match status" value="1"/>
</dbReference>